<evidence type="ECO:0000313" key="2">
    <source>
        <dbReference type="Proteomes" id="UP000636479"/>
    </source>
</evidence>
<keyword evidence="2" id="KW-1185">Reference proteome</keyword>
<dbReference type="AlphaFoldDB" id="A0A8H6TC65"/>
<gene>
    <name evidence="1" type="ORF">MIND_00128100</name>
</gene>
<dbReference type="RefSeq" id="XP_037226123.1">
    <property type="nucleotide sequence ID" value="XM_037358213.1"/>
</dbReference>
<keyword evidence="1" id="KW-0418">Kinase</keyword>
<accession>A0A8H6TC65</accession>
<reference evidence="1" key="1">
    <citation type="submission" date="2020-05" db="EMBL/GenBank/DDBJ databases">
        <title>Mycena genomes resolve the evolution of fungal bioluminescence.</title>
        <authorList>
            <person name="Tsai I.J."/>
        </authorList>
    </citation>
    <scope>NUCLEOTIDE SEQUENCE</scope>
    <source>
        <strain evidence="1">171206Taipei</strain>
    </source>
</reference>
<dbReference type="GeneID" id="59340729"/>
<name>A0A8H6TC65_9AGAR</name>
<protein>
    <submittedName>
        <fullName evidence="1">Pkinase-fungal domain-containing protein</fullName>
    </submittedName>
</protein>
<organism evidence="1 2">
    <name type="scientific">Mycena indigotica</name>
    <dbReference type="NCBI Taxonomy" id="2126181"/>
    <lineage>
        <taxon>Eukaryota</taxon>
        <taxon>Fungi</taxon>
        <taxon>Dikarya</taxon>
        <taxon>Basidiomycota</taxon>
        <taxon>Agaricomycotina</taxon>
        <taxon>Agaricomycetes</taxon>
        <taxon>Agaricomycetidae</taxon>
        <taxon>Agaricales</taxon>
        <taxon>Marasmiineae</taxon>
        <taxon>Mycenaceae</taxon>
        <taxon>Mycena</taxon>
    </lineage>
</organism>
<keyword evidence="1" id="KW-0808">Transferase</keyword>
<evidence type="ECO:0000313" key="1">
    <source>
        <dbReference type="EMBL" id="KAF7316100.1"/>
    </source>
</evidence>
<dbReference type="GO" id="GO:0016301">
    <property type="term" value="F:kinase activity"/>
    <property type="evidence" value="ECO:0007669"/>
    <property type="project" value="UniProtKB-KW"/>
</dbReference>
<dbReference type="OrthoDB" id="2747778at2759"/>
<dbReference type="EMBL" id="JACAZF010000001">
    <property type="protein sequence ID" value="KAF7316100.1"/>
    <property type="molecule type" value="Genomic_DNA"/>
</dbReference>
<dbReference type="Proteomes" id="UP000636479">
    <property type="component" value="Unassembled WGS sequence"/>
</dbReference>
<proteinExistence type="predicted"/>
<comment type="caution">
    <text evidence="1">The sequence shown here is derived from an EMBL/GenBank/DDBJ whole genome shotgun (WGS) entry which is preliminary data.</text>
</comment>
<sequence>MQALEAYESRTAAERQSFFDALPSRPVPRSEALTVSLKADESQLLELNPDEIPSRTRSLQTPVVTEVHGSLTTEQISAKRKEDEAYCRKHFDNHVASSSLAVILTKLGGTAFLNKFNTLTDSASRTLQLEDLTPKRGKGLKDRVLEGFKAESKNNQSATSSGTRPREIYINNRYWLSALARIALPEPLRSQSEVMEFVPGPGDYLPPQRGYEKQRKYDAALRPSAADSMTIFNVLVNIEYTSFDPPSYTHNPLIGTSVEIGKYQQAITNAVDLLSMQGTRLYIPTLSFHGKGEKAKLFVSILNQDRPACTCTRGFF</sequence>